<sequence>MKKDSGYSTMAAHQEQEEKLWAAVKMSALVLGSALLIFTALMNSVSWCVQKIWDTSGYFWQTTWLKLYYLFEGREWSLFLFGAALVPSLAFWCFNGILMVADVTGKPTFITRYRIQLGKNDPACSSPTPVQAHPQEAPRMDSPHWRGLHLCSPTGTHTLQHAACHDWPNAHGVSHGFNHSVVLPCSCNNEHFALRLPPALPTITGIPRLPSPQVCPSFPFSSFLCPVTACGQSSFLRPK</sequence>
<keyword evidence="1" id="KW-0812">Transmembrane</keyword>
<evidence type="ECO:0000313" key="2">
    <source>
        <dbReference type="Ensembl" id="ENSMGAP00000005619.2"/>
    </source>
</evidence>
<dbReference type="Bgee" id="ENSMGAG00000005690">
    <property type="expression patterns" value="Expressed in duodenum and 12 other cell types or tissues"/>
</dbReference>
<reference evidence="2" key="2">
    <citation type="submission" date="2025-08" db="UniProtKB">
        <authorList>
            <consortium name="Ensembl"/>
        </authorList>
    </citation>
    <scope>IDENTIFICATION</scope>
</reference>
<protein>
    <submittedName>
        <fullName evidence="2">Fatty acid hydroxylase domain containing 2</fullName>
    </submittedName>
</protein>
<dbReference type="HOGENOM" id="CLU_047036_1_1_1"/>
<keyword evidence="1" id="KW-0472">Membrane</keyword>
<reference evidence="2 3" key="1">
    <citation type="journal article" date="2010" name="PLoS Biol.">
        <title>Multi-platform next-generation sequencing of the domestic turkey (Meleagris gallopavo): genome assembly and analysis.</title>
        <authorList>
            <person name="Dalloul R.A."/>
            <person name="Long J.A."/>
            <person name="Zimin A.V."/>
            <person name="Aslam L."/>
            <person name="Beal K."/>
            <person name="Blomberg L.A."/>
            <person name="Bouffard P."/>
            <person name="Burt D.W."/>
            <person name="Crasta O."/>
            <person name="Crooijmans R.P."/>
            <person name="Cooper K."/>
            <person name="Coulombe R.A."/>
            <person name="De S."/>
            <person name="Delany M.E."/>
            <person name="Dodgson J.B."/>
            <person name="Dong J.J."/>
            <person name="Evans C."/>
            <person name="Frederickson K.M."/>
            <person name="Flicek P."/>
            <person name="Florea L."/>
            <person name="Folkerts O."/>
            <person name="Groenen M.A."/>
            <person name="Harkins T.T."/>
            <person name="Herrero J."/>
            <person name="Hoffmann S."/>
            <person name="Megens H.J."/>
            <person name="Jiang A."/>
            <person name="de Jong P."/>
            <person name="Kaiser P."/>
            <person name="Kim H."/>
            <person name="Kim K.W."/>
            <person name="Kim S."/>
            <person name="Langenberger D."/>
            <person name="Lee M.K."/>
            <person name="Lee T."/>
            <person name="Mane S."/>
            <person name="Marcais G."/>
            <person name="Marz M."/>
            <person name="McElroy A.P."/>
            <person name="Modise T."/>
            <person name="Nefedov M."/>
            <person name="Notredame C."/>
            <person name="Paton I.R."/>
            <person name="Payne W.S."/>
            <person name="Pertea G."/>
            <person name="Prickett D."/>
            <person name="Puiu D."/>
            <person name="Qioa D."/>
            <person name="Raineri E."/>
            <person name="Ruffier M."/>
            <person name="Salzberg S.L."/>
            <person name="Schatz M.C."/>
            <person name="Scheuring C."/>
            <person name="Schmidt C.J."/>
            <person name="Schroeder S."/>
            <person name="Searle S.M."/>
            <person name="Smith E.J."/>
            <person name="Smith J."/>
            <person name="Sonstegard T.S."/>
            <person name="Stadler P.F."/>
            <person name="Tafer H."/>
            <person name="Tu Z.J."/>
            <person name="Van Tassell C.P."/>
            <person name="Vilella A.J."/>
            <person name="Williams K.P."/>
            <person name="Yorke J.A."/>
            <person name="Zhang L."/>
            <person name="Zhang H.B."/>
            <person name="Zhang X."/>
            <person name="Zhang Y."/>
            <person name="Reed K.M."/>
        </authorList>
    </citation>
    <scope>NUCLEOTIDE SEQUENCE [LARGE SCALE GENOMIC DNA]</scope>
</reference>
<name>G1N213_MELGA</name>
<dbReference type="Ensembl" id="ENSMGAT00000006359.2">
    <property type="protein sequence ID" value="ENSMGAP00000005619.2"/>
    <property type="gene ID" value="ENSMGAG00000005690.2"/>
</dbReference>
<dbReference type="Proteomes" id="UP000001645">
    <property type="component" value="Chromosome 15"/>
</dbReference>
<evidence type="ECO:0000256" key="1">
    <source>
        <dbReference type="SAM" id="Phobius"/>
    </source>
</evidence>
<keyword evidence="3" id="KW-1185">Reference proteome</keyword>
<dbReference type="GeneTree" id="ENSGT00940000157328"/>
<gene>
    <name evidence="2" type="primary">FAXDC2</name>
</gene>
<organism evidence="2 3">
    <name type="scientific">Meleagris gallopavo</name>
    <name type="common">Wild turkey</name>
    <dbReference type="NCBI Taxonomy" id="9103"/>
    <lineage>
        <taxon>Eukaryota</taxon>
        <taxon>Metazoa</taxon>
        <taxon>Chordata</taxon>
        <taxon>Craniata</taxon>
        <taxon>Vertebrata</taxon>
        <taxon>Euteleostomi</taxon>
        <taxon>Archelosauria</taxon>
        <taxon>Archosauria</taxon>
        <taxon>Dinosauria</taxon>
        <taxon>Saurischia</taxon>
        <taxon>Theropoda</taxon>
        <taxon>Coelurosauria</taxon>
        <taxon>Aves</taxon>
        <taxon>Neognathae</taxon>
        <taxon>Galloanserae</taxon>
        <taxon>Galliformes</taxon>
        <taxon>Phasianidae</taxon>
        <taxon>Meleagridinae</taxon>
        <taxon>Meleagris</taxon>
    </lineage>
</organism>
<feature type="transmembrane region" description="Helical" evidence="1">
    <location>
        <begin position="20"/>
        <end position="41"/>
    </location>
</feature>
<evidence type="ECO:0000313" key="3">
    <source>
        <dbReference type="Proteomes" id="UP000001645"/>
    </source>
</evidence>
<dbReference type="AlphaFoldDB" id="G1N213"/>
<feature type="transmembrane region" description="Helical" evidence="1">
    <location>
        <begin position="76"/>
        <end position="101"/>
    </location>
</feature>
<keyword evidence="1" id="KW-1133">Transmembrane helix</keyword>
<accession>G1N213</accession>
<proteinExistence type="predicted"/>
<reference evidence="2" key="3">
    <citation type="submission" date="2025-09" db="UniProtKB">
        <authorList>
            <consortium name="Ensembl"/>
        </authorList>
    </citation>
    <scope>IDENTIFICATION</scope>
</reference>